<organism evidence="5 6">
    <name type="scientific">Enterococcus wangshanyuanii</name>
    <dbReference type="NCBI Taxonomy" id="2005703"/>
    <lineage>
        <taxon>Bacteria</taxon>
        <taxon>Bacillati</taxon>
        <taxon>Bacillota</taxon>
        <taxon>Bacilli</taxon>
        <taxon>Lactobacillales</taxon>
        <taxon>Enterococcaceae</taxon>
        <taxon>Enterococcus</taxon>
    </lineage>
</organism>
<keyword evidence="6" id="KW-1185">Reference proteome</keyword>
<dbReference type="InterPro" id="IPR003439">
    <property type="entry name" value="ABC_transporter-like_ATP-bd"/>
</dbReference>
<keyword evidence="1" id="KW-0813">Transport</keyword>
<dbReference type="SMART" id="SM00382">
    <property type="entry name" value="AAA"/>
    <property type="match status" value="1"/>
</dbReference>
<dbReference type="SUPFAM" id="SSF52540">
    <property type="entry name" value="P-loop containing nucleoside triphosphate hydrolases"/>
    <property type="match status" value="1"/>
</dbReference>
<comment type="caution">
    <text evidence="5">The sequence shown here is derived from an EMBL/GenBank/DDBJ whole genome shotgun (WGS) entry which is preliminary data.</text>
</comment>
<name>A0ABQ1NUJ2_9ENTE</name>
<evidence type="ECO:0000256" key="1">
    <source>
        <dbReference type="ARBA" id="ARBA00022448"/>
    </source>
</evidence>
<dbReference type="PROSITE" id="PS50893">
    <property type="entry name" value="ABC_TRANSPORTER_2"/>
    <property type="match status" value="1"/>
</dbReference>
<dbReference type="EMBL" id="BMKI01000002">
    <property type="protein sequence ID" value="GGC85406.1"/>
    <property type="molecule type" value="Genomic_DNA"/>
</dbReference>
<dbReference type="Pfam" id="PF00005">
    <property type="entry name" value="ABC_tran"/>
    <property type="match status" value="1"/>
</dbReference>
<sequence length="293" mass="33391">MSTILKVDHLYKRYGKAVILDNVSFEINQGEIIGLLGRNGSGKTTLMKLILGLTSFDAGQITFKGDSDYLKKSNLMDEFGYLLDCKLFEYLSAYDNLYVIDKYKKSNKSKKELHDKIIELLAFADLPNNKKVVKGFSFGMKQRLGLALSLLEDPKFLILDEPFVGLDPLGVEDLQKTIFEMREKYGITILISSHQLSEIEQMCDRYLYIQDKKIQKVSKIENKQIKIHLKTPASKLVQELEQLTPLNRDVLILNDDIDLLNKILKIIYLNGGAIENISIESEDLNSLFKGDRG</sequence>
<protein>
    <recommendedName>
        <fullName evidence="4">ABC transporter domain-containing protein</fullName>
    </recommendedName>
</protein>
<accession>A0ABQ1NUJ2</accession>
<dbReference type="InterPro" id="IPR027417">
    <property type="entry name" value="P-loop_NTPase"/>
</dbReference>
<evidence type="ECO:0000259" key="4">
    <source>
        <dbReference type="PROSITE" id="PS50893"/>
    </source>
</evidence>
<dbReference type="Proteomes" id="UP000630615">
    <property type="component" value="Unassembled WGS sequence"/>
</dbReference>
<dbReference type="RefSeq" id="WP_088269208.1">
    <property type="nucleotide sequence ID" value="NZ_BMKI01000002.1"/>
</dbReference>
<keyword evidence="3" id="KW-0067">ATP-binding</keyword>
<keyword evidence="2" id="KW-0547">Nucleotide-binding</keyword>
<dbReference type="Gene3D" id="3.40.50.300">
    <property type="entry name" value="P-loop containing nucleotide triphosphate hydrolases"/>
    <property type="match status" value="1"/>
</dbReference>
<evidence type="ECO:0000256" key="2">
    <source>
        <dbReference type="ARBA" id="ARBA00022741"/>
    </source>
</evidence>
<evidence type="ECO:0000313" key="5">
    <source>
        <dbReference type="EMBL" id="GGC85406.1"/>
    </source>
</evidence>
<dbReference type="PANTHER" id="PTHR42939">
    <property type="entry name" value="ABC TRANSPORTER ATP-BINDING PROTEIN ALBC-RELATED"/>
    <property type="match status" value="1"/>
</dbReference>
<feature type="domain" description="ABC transporter" evidence="4">
    <location>
        <begin position="5"/>
        <end position="236"/>
    </location>
</feature>
<dbReference type="InterPro" id="IPR051782">
    <property type="entry name" value="ABC_Transporter_VariousFunc"/>
</dbReference>
<proteinExistence type="predicted"/>
<dbReference type="PANTHER" id="PTHR42939:SF1">
    <property type="entry name" value="ABC TRANSPORTER ATP-BINDING PROTEIN ALBC-RELATED"/>
    <property type="match status" value="1"/>
</dbReference>
<evidence type="ECO:0000313" key="6">
    <source>
        <dbReference type="Proteomes" id="UP000630615"/>
    </source>
</evidence>
<gene>
    <name evidence="5" type="ORF">GCM10011573_13820</name>
</gene>
<dbReference type="InterPro" id="IPR003593">
    <property type="entry name" value="AAA+_ATPase"/>
</dbReference>
<dbReference type="InterPro" id="IPR017871">
    <property type="entry name" value="ABC_transporter-like_CS"/>
</dbReference>
<dbReference type="PROSITE" id="PS00211">
    <property type="entry name" value="ABC_TRANSPORTER_1"/>
    <property type="match status" value="1"/>
</dbReference>
<evidence type="ECO:0000256" key="3">
    <source>
        <dbReference type="ARBA" id="ARBA00022840"/>
    </source>
</evidence>
<reference evidence="6" key="1">
    <citation type="journal article" date="2019" name="Int. J. Syst. Evol. Microbiol.">
        <title>The Global Catalogue of Microorganisms (GCM) 10K type strain sequencing project: providing services to taxonomists for standard genome sequencing and annotation.</title>
        <authorList>
            <consortium name="The Broad Institute Genomics Platform"/>
            <consortium name="The Broad Institute Genome Sequencing Center for Infectious Disease"/>
            <person name="Wu L."/>
            <person name="Ma J."/>
        </authorList>
    </citation>
    <scope>NUCLEOTIDE SEQUENCE [LARGE SCALE GENOMIC DNA]</scope>
    <source>
        <strain evidence="6">CGMCC 1.15942</strain>
    </source>
</reference>